<evidence type="ECO:0000256" key="3">
    <source>
        <dbReference type="ARBA" id="ARBA00022679"/>
    </source>
</evidence>
<keyword evidence="3" id="KW-0808">Transferase</keyword>
<keyword evidence="2" id="KW-0723">Serine/threonine-protein kinase</keyword>
<proteinExistence type="predicted"/>
<evidence type="ECO:0000256" key="6">
    <source>
        <dbReference type="ARBA" id="ARBA00022840"/>
    </source>
</evidence>
<dbReference type="InterPro" id="IPR017441">
    <property type="entry name" value="Protein_kinase_ATP_BS"/>
</dbReference>
<evidence type="ECO:0000256" key="4">
    <source>
        <dbReference type="ARBA" id="ARBA00022741"/>
    </source>
</evidence>
<dbReference type="EMBL" id="RWGY01000039">
    <property type="protein sequence ID" value="TVU08106.1"/>
    <property type="molecule type" value="Genomic_DNA"/>
</dbReference>
<feature type="binding site" evidence="9">
    <location>
        <position position="45"/>
    </location>
    <ligand>
        <name>ATP</name>
        <dbReference type="ChEBI" id="CHEBI:30616"/>
    </ligand>
</feature>
<dbReference type="PROSITE" id="PS00107">
    <property type="entry name" value="PROTEIN_KINASE_ATP"/>
    <property type="match status" value="1"/>
</dbReference>
<name>A0A5J9T9R8_9POAL</name>
<evidence type="ECO:0000256" key="8">
    <source>
        <dbReference type="ARBA" id="ARBA00048679"/>
    </source>
</evidence>
<reference evidence="10 11" key="1">
    <citation type="journal article" date="2019" name="Sci. Rep.">
        <title>A high-quality genome of Eragrostis curvula grass provides insights into Poaceae evolution and supports new strategies to enhance forage quality.</title>
        <authorList>
            <person name="Carballo J."/>
            <person name="Santos B.A.C.M."/>
            <person name="Zappacosta D."/>
            <person name="Garbus I."/>
            <person name="Selva J.P."/>
            <person name="Gallo C.A."/>
            <person name="Diaz A."/>
            <person name="Albertini E."/>
            <person name="Caccamo M."/>
            <person name="Echenique V."/>
        </authorList>
    </citation>
    <scope>NUCLEOTIDE SEQUENCE [LARGE SCALE GENOMIC DNA]</scope>
    <source>
        <strain evidence="11">cv. Victoria</strain>
        <tissue evidence="10">Leaf</tissue>
    </source>
</reference>
<evidence type="ECO:0000256" key="7">
    <source>
        <dbReference type="ARBA" id="ARBA00047899"/>
    </source>
</evidence>
<evidence type="ECO:0000256" key="5">
    <source>
        <dbReference type="ARBA" id="ARBA00022777"/>
    </source>
</evidence>
<dbReference type="GO" id="GO:0007165">
    <property type="term" value="P:signal transduction"/>
    <property type="evidence" value="ECO:0007669"/>
    <property type="project" value="TreeGrafter"/>
</dbReference>
<comment type="catalytic activity">
    <reaction evidence="8">
        <text>L-seryl-[protein] + ATP = O-phospho-L-seryl-[protein] + ADP + H(+)</text>
        <dbReference type="Rhea" id="RHEA:17989"/>
        <dbReference type="Rhea" id="RHEA-COMP:9863"/>
        <dbReference type="Rhea" id="RHEA-COMP:11604"/>
        <dbReference type="ChEBI" id="CHEBI:15378"/>
        <dbReference type="ChEBI" id="CHEBI:29999"/>
        <dbReference type="ChEBI" id="CHEBI:30616"/>
        <dbReference type="ChEBI" id="CHEBI:83421"/>
        <dbReference type="ChEBI" id="CHEBI:456216"/>
        <dbReference type="EC" id="2.7.11.1"/>
    </reaction>
</comment>
<accession>A0A5J9T9R8</accession>
<dbReference type="OrthoDB" id="696165at2759"/>
<dbReference type="Proteomes" id="UP000324897">
    <property type="component" value="Chromosome 3"/>
</dbReference>
<dbReference type="AlphaFoldDB" id="A0A5J9T9R8"/>
<dbReference type="Gene3D" id="3.30.200.20">
    <property type="entry name" value="Phosphorylase Kinase, domain 1"/>
    <property type="match status" value="1"/>
</dbReference>
<keyword evidence="6 9" id="KW-0067">ATP-binding</keyword>
<keyword evidence="4 9" id="KW-0547">Nucleotide-binding</keyword>
<feature type="non-terminal residue" evidence="10">
    <location>
        <position position="1"/>
    </location>
</feature>
<dbReference type="GO" id="GO:0005524">
    <property type="term" value="F:ATP binding"/>
    <property type="evidence" value="ECO:0007669"/>
    <property type="project" value="UniProtKB-UniRule"/>
</dbReference>
<evidence type="ECO:0000313" key="10">
    <source>
        <dbReference type="EMBL" id="TVU08106.1"/>
    </source>
</evidence>
<comment type="caution">
    <text evidence="10">The sequence shown here is derived from an EMBL/GenBank/DDBJ whole genome shotgun (WGS) entry which is preliminary data.</text>
</comment>
<dbReference type="PANTHER" id="PTHR43895:SF32">
    <property type="entry name" value="SERINE_THREONINE-PROTEIN KINASE CHK1"/>
    <property type="match status" value="1"/>
</dbReference>
<protein>
    <recommendedName>
        <fullName evidence="1">non-specific serine/threonine protein kinase</fullName>
        <ecNumber evidence="1">2.7.11.1</ecNumber>
    </recommendedName>
</protein>
<evidence type="ECO:0000256" key="9">
    <source>
        <dbReference type="PROSITE-ProRule" id="PRU10141"/>
    </source>
</evidence>
<dbReference type="PANTHER" id="PTHR43895">
    <property type="entry name" value="CALCIUM/CALMODULIN-DEPENDENT PROTEIN KINASE KINASE-RELATED"/>
    <property type="match status" value="1"/>
</dbReference>
<comment type="catalytic activity">
    <reaction evidence="7">
        <text>L-threonyl-[protein] + ATP = O-phospho-L-threonyl-[protein] + ADP + H(+)</text>
        <dbReference type="Rhea" id="RHEA:46608"/>
        <dbReference type="Rhea" id="RHEA-COMP:11060"/>
        <dbReference type="Rhea" id="RHEA-COMP:11605"/>
        <dbReference type="ChEBI" id="CHEBI:15378"/>
        <dbReference type="ChEBI" id="CHEBI:30013"/>
        <dbReference type="ChEBI" id="CHEBI:30616"/>
        <dbReference type="ChEBI" id="CHEBI:61977"/>
        <dbReference type="ChEBI" id="CHEBI:456216"/>
        <dbReference type="EC" id="2.7.11.1"/>
    </reaction>
</comment>
<evidence type="ECO:0000256" key="2">
    <source>
        <dbReference type="ARBA" id="ARBA00022527"/>
    </source>
</evidence>
<evidence type="ECO:0000313" key="11">
    <source>
        <dbReference type="Proteomes" id="UP000324897"/>
    </source>
</evidence>
<organism evidence="10 11">
    <name type="scientific">Eragrostis curvula</name>
    <name type="common">weeping love grass</name>
    <dbReference type="NCBI Taxonomy" id="38414"/>
    <lineage>
        <taxon>Eukaryota</taxon>
        <taxon>Viridiplantae</taxon>
        <taxon>Streptophyta</taxon>
        <taxon>Embryophyta</taxon>
        <taxon>Tracheophyta</taxon>
        <taxon>Spermatophyta</taxon>
        <taxon>Magnoliopsida</taxon>
        <taxon>Liliopsida</taxon>
        <taxon>Poales</taxon>
        <taxon>Poaceae</taxon>
        <taxon>PACMAD clade</taxon>
        <taxon>Chloridoideae</taxon>
        <taxon>Eragrostideae</taxon>
        <taxon>Eragrostidinae</taxon>
        <taxon>Eragrostis</taxon>
    </lineage>
</organism>
<keyword evidence="11" id="KW-1185">Reference proteome</keyword>
<dbReference type="EC" id="2.7.11.1" evidence="1"/>
<dbReference type="GO" id="GO:0004674">
    <property type="term" value="F:protein serine/threonine kinase activity"/>
    <property type="evidence" value="ECO:0007669"/>
    <property type="project" value="UniProtKB-KW"/>
</dbReference>
<evidence type="ECO:0000256" key="1">
    <source>
        <dbReference type="ARBA" id="ARBA00012513"/>
    </source>
</evidence>
<sequence length="94" mass="10165">MAGAGGRKGKKLVGRYEVGRTIGHGTFAKVKLAVDADTGATFAMKVLDKDAVVRHQMLHQANNNIFIYLAKGGKQTLADPWPYGLTMVTLPSHR</sequence>
<gene>
    <name evidence="10" type="ORF">EJB05_41492</name>
</gene>
<dbReference type="Gramene" id="TVU08106">
    <property type="protein sequence ID" value="TVU08106"/>
    <property type="gene ID" value="EJB05_41492"/>
</dbReference>
<dbReference type="SUPFAM" id="SSF56112">
    <property type="entry name" value="Protein kinase-like (PK-like)"/>
    <property type="match status" value="1"/>
</dbReference>
<keyword evidence="5" id="KW-0418">Kinase</keyword>
<dbReference type="InterPro" id="IPR011009">
    <property type="entry name" value="Kinase-like_dom_sf"/>
</dbReference>